<gene>
    <name evidence="3" type="ORF">MGAL_10B043244</name>
</gene>
<dbReference type="SUPFAM" id="SSF56496">
    <property type="entry name" value="Fibrinogen C-terminal domain-like"/>
    <property type="match status" value="1"/>
</dbReference>
<reference evidence="3" key="1">
    <citation type="submission" date="2018-11" db="EMBL/GenBank/DDBJ databases">
        <authorList>
            <person name="Alioto T."/>
            <person name="Alioto T."/>
        </authorList>
    </citation>
    <scope>NUCLEOTIDE SEQUENCE</scope>
</reference>
<feature type="chain" id="PRO_5032401123" description="Fibrinogen C-terminal domain-containing protein" evidence="1">
    <location>
        <begin position="20"/>
        <end position="255"/>
    </location>
</feature>
<dbReference type="InterPro" id="IPR002181">
    <property type="entry name" value="Fibrinogen_a/b/g_C_dom"/>
</dbReference>
<evidence type="ECO:0000256" key="1">
    <source>
        <dbReference type="SAM" id="SignalP"/>
    </source>
</evidence>
<sequence length="255" mass="28567">MFQVLCSLLLILQISISSCGRTCLSCSDVGSVHECTDVEVCADDEVCYTNRYATRTMEISYDFGCSFHQFCTSIIGKRRAGHHLVCQTCCNTTNICNIQSSCVNGSECSSSSTCPSYTCPSSTCPSPTVIQPDSTLPRECDDLSYSSSGVYTIYPDGIHAVQVYCIMANNEKWTVIQKRFNGYLSFDRTWEEYKSGFGSVSEEYWLGNDNIHQISTSTSHKLSIYLEDFTGSYKYANYSHFIIGDELRKYISTKD</sequence>
<comment type="caution">
    <text evidence="3">The sequence shown here is derived from an EMBL/GenBank/DDBJ whole genome shotgun (WGS) entry which is preliminary data.</text>
</comment>
<dbReference type="InterPro" id="IPR036056">
    <property type="entry name" value="Fibrinogen-like_C"/>
</dbReference>
<feature type="signal peptide" evidence="1">
    <location>
        <begin position="1"/>
        <end position="19"/>
    </location>
</feature>
<evidence type="ECO:0000313" key="4">
    <source>
        <dbReference type="Proteomes" id="UP000596742"/>
    </source>
</evidence>
<dbReference type="OrthoDB" id="6112397at2759"/>
<dbReference type="PANTHER" id="PTHR19143">
    <property type="entry name" value="FIBRINOGEN/TENASCIN/ANGIOPOEITIN"/>
    <property type="match status" value="1"/>
</dbReference>
<dbReference type="GO" id="GO:0005615">
    <property type="term" value="C:extracellular space"/>
    <property type="evidence" value="ECO:0007669"/>
    <property type="project" value="TreeGrafter"/>
</dbReference>
<feature type="domain" description="Fibrinogen C-terminal" evidence="2">
    <location>
        <begin position="131"/>
        <end position="255"/>
    </location>
</feature>
<accession>A0A8B6FAV9</accession>
<dbReference type="Gene3D" id="3.90.215.10">
    <property type="entry name" value="Gamma Fibrinogen, chain A, domain 1"/>
    <property type="match status" value="1"/>
</dbReference>
<dbReference type="Pfam" id="PF00147">
    <property type="entry name" value="Fibrinogen_C"/>
    <property type="match status" value="1"/>
</dbReference>
<name>A0A8B6FAV9_MYTGA</name>
<dbReference type="InterPro" id="IPR050373">
    <property type="entry name" value="Fibrinogen_C-term_domain"/>
</dbReference>
<evidence type="ECO:0000259" key="2">
    <source>
        <dbReference type="PROSITE" id="PS51406"/>
    </source>
</evidence>
<keyword evidence="4" id="KW-1185">Reference proteome</keyword>
<dbReference type="InterPro" id="IPR014716">
    <property type="entry name" value="Fibrinogen_a/b/g_C_1"/>
</dbReference>
<dbReference type="SMART" id="SM00186">
    <property type="entry name" value="FBG"/>
    <property type="match status" value="1"/>
</dbReference>
<organism evidence="3 4">
    <name type="scientific">Mytilus galloprovincialis</name>
    <name type="common">Mediterranean mussel</name>
    <dbReference type="NCBI Taxonomy" id="29158"/>
    <lineage>
        <taxon>Eukaryota</taxon>
        <taxon>Metazoa</taxon>
        <taxon>Spiralia</taxon>
        <taxon>Lophotrochozoa</taxon>
        <taxon>Mollusca</taxon>
        <taxon>Bivalvia</taxon>
        <taxon>Autobranchia</taxon>
        <taxon>Pteriomorphia</taxon>
        <taxon>Mytilida</taxon>
        <taxon>Mytiloidea</taxon>
        <taxon>Mytilidae</taxon>
        <taxon>Mytilinae</taxon>
        <taxon>Mytilus</taxon>
    </lineage>
</organism>
<dbReference type="Proteomes" id="UP000596742">
    <property type="component" value="Unassembled WGS sequence"/>
</dbReference>
<dbReference type="PROSITE" id="PS51406">
    <property type="entry name" value="FIBRINOGEN_C_2"/>
    <property type="match status" value="1"/>
</dbReference>
<keyword evidence="1" id="KW-0732">Signal</keyword>
<dbReference type="EMBL" id="UYJE01006612">
    <property type="protein sequence ID" value="VDI47385.1"/>
    <property type="molecule type" value="Genomic_DNA"/>
</dbReference>
<protein>
    <recommendedName>
        <fullName evidence="2">Fibrinogen C-terminal domain-containing protein</fullName>
    </recommendedName>
</protein>
<evidence type="ECO:0000313" key="3">
    <source>
        <dbReference type="EMBL" id="VDI47385.1"/>
    </source>
</evidence>
<proteinExistence type="predicted"/>
<dbReference type="AlphaFoldDB" id="A0A8B6FAV9"/>